<dbReference type="InterPro" id="IPR010239">
    <property type="entry name" value="CHP02001"/>
</dbReference>
<dbReference type="AlphaFoldDB" id="A0A562REM9"/>
<accession>A0A562REM9</accession>
<protein>
    <submittedName>
        <fullName evidence="2">Uncharacterized protein (TIGR02001 family)</fullName>
    </submittedName>
</protein>
<feature type="chain" id="PRO_5022207375" evidence="1">
    <location>
        <begin position="25"/>
        <end position="237"/>
    </location>
</feature>
<gene>
    <name evidence="2" type="ORF">IP91_01591</name>
</gene>
<keyword evidence="3" id="KW-1185">Reference proteome</keyword>
<keyword evidence="1" id="KW-0732">Signal</keyword>
<reference evidence="2 3" key="1">
    <citation type="journal article" date="2015" name="Stand. Genomic Sci.">
        <title>Genomic Encyclopedia of Bacterial and Archaeal Type Strains, Phase III: the genomes of soil and plant-associated and newly described type strains.</title>
        <authorList>
            <person name="Whitman W.B."/>
            <person name="Woyke T."/>
            <person name="Klenk H.P."/>
            <person name="Zhou Y."/>
            <person name="Lilburn T.G."/>
            <person name="Beck B.J."/>
            <person name="De Vos P."/>
            <person name="Vandamme P."/>
            <person name="Eisen J.A."/>
            <person name="Garrity G."/>
            <person name="Hugenholtz P."/>
            <person name="Kyrpides N.C."/>
        </authorList>
    </citation>
    <scope>NUCLEOTIDE SEQUENCE [LARGE SCALE GENOMIC DNA]</scope>
    <source>
        <strain evidence="2 3">CGMCC 1.10822</strain>
    </source>
</reference>
<evidence type="ECO:0000256" key="1">
    <source>
        <dbReference type="SAM" id="SignalP"/>
    </source>
</evidence>
<dbReference type="NCBIfam" id="TIGR02001">
    <property type="entry name" value="gcw_chp"/>
    <property type="match status" value="1"/>
</dbReference>
<organism evidence="2 3">
    <name type="scientific">Pseudoduganella lurida</name>
    <dbReference type="NCBI Taxonomy" id="1036180"/>
    <lineage>
        <taxon>Bacteria</taxon>
        <taxon>Pseudomonadati</taxon>
        <taxon>Pseudomonadota</taxon>
        <taxon>Betaproteobacteria</taxon>
        <taxon>Burkholderiales</taxon>
        <taxon>Oxalobacteraceae</taxon>
        <taxon>Telluria group</taxon>
        <taxon>Pseudoduganella</taxon>
    </lineage>
</organism>
<feature type="signal peptide" evidence="1">
    <location>
        <begin position="1"/>
        <end position="24"/>
    </location>
</feature>
<dbReference type="Proteomes" id="UP000318431">
    <property type="component" value="Unassembled WGS sequence"/>
</dbReference>
<dbReference type="RefSeq" id="WP_158643113.1">
    <property type="nucleotide sequence ID" value="NZ_VLLB01000002.1"/>
</dbReference>
<dbReference type="EMBL" id="VLLB01000002">
    <property type="protein sequence ID" value="TWI67478.1"/>
    <property type="molecule type" value="Genomic_DNA"/>
</dbReference>
<sequence>MHVRRIATLTLLACTALLAGTAHAQWSGSAALTSSYRLRGIDLSEGGPSVQGGVAYDAADGWYAGGFAARTHVDGATGAQLLVYGGRAQRLADGFAWDAGISASHATRGGYGSYQELYAGLSRSGAAGSAGLRVAWSPRYRPGDARIVYLQLEASRALGRDLDAFLRGGILTTLSGTPPPERSDWRAGISARFGSARVQLAYEHTQRRGFDYGGSHDYAHASRGTPHAFIASIGTAF</sequence>
<dbReference type="OrthoDB" id="9793561at2"/>
<proteinExistence type="predicted"/>
<evidence type="ECO:0000313" key="3">
    <source>
        <dbReference type="Proteomes" id="UP000318431"/>
    </source>
</evidence>
<evidence type="ECO:0000313" key="2">
    <source>
        <dbReference type="EMBL" id="TWI67478.1"/>
    </source>
</evidence>
<name>A0A562REM9_9BURK</name>
<comment type="caution">
    <text evidence="2">The sequence shown here is derived from an EMBL/GenBank/DDBJ whole genome shotgun (WGS) entry which is preliminary data.</text>
</comment>
<dbReference type="Pfam" id="PF09694">
    <property type="entry name" value="Gcw_chp"/>
    <property type="match status" value="1"/>
</dbReference>